<proteinExistence type="inferred from homology"/>
<dbReference type="EMBL" id="BAAFSV010000002">
    <property type="protein sequence ID" value="GAB1313469.1"/>
    <property type="molecule type" value="Genomic_DNA"/>
</dbReference>
<accession>A0ABQ0G732</accession>
<evidence type="ECO:0000313" key="5">
    <source>
        <dbReference type="EMBL" id="GAB1313469.1"/>
    </source>
</evidence>
<dbReference type="Proteomes" id="UP001628179">
    <property type="component" value="Unassembled WGS sequence"/>
</dbReference>
<reference evidence="5 6" key="1">
    <citation type="submission" date="2024-09" db="EMBL/GenBank/DDBJ databases">
        <title>Itraconazole resistance in Madurella fahalii resulting from another homologue of gene encoding cytochrome P450 14-alpha sterol demethylase (CYP51).</title>
        <authorList>
            <person name="Yoshioka I."/>
            <person name="Fahal A.H."/>
            <person name="Kaneko S."/>
            <person name="Yaguchi T."/>
        </authorList>
    </citation>
    <scope>NUCLEOTIDE SEQUENCE [LARGE SCALE GENOMIC DNA]</scope>
    <source>
        <strain evidence="5 6">IFM 68171</strain>
    </source>
</reference>
<dbReference type="Gene3D" id="3.40.50.150">
    <property type="entry name" value="Vaccinia Virus protein VP39"/>
    <property type="match status" value="1"/>
</dbReference>
<sequence>MAALNDQALSHASYWNERYSQSDGSTPTHEWFRSFPDLEPFFERNFFASPGLTAKDNPVVLHLGSGDSTIPVELAARGYKRQLCVDFSSAVVSLMSDRHAEIEGIEWRLMDVRDMQGVDDASVDLAFDKGTLDAMIHGSPWSPPQEVKDNTGAYLREVHRVLKDDGRFLYVTFRQPHFMKPLLNPDGLWEVDMQILGDGGSFDYYGYSIRKVLAGRPQ</sequence>
<dbReference type="InterPro" id="IPR051419">
    <property type="entry name" value="Lys/N-term_MeTrsfase_sf"/>
</dbReference>
<evidence type="ECO:0000256" key="2">
    <source>
        <dbReference type="ARBA" id="ARBA00022603"/>
    </source>
</evidence>
<protein>
    <recommendedName>
        <fullName evidence="4">Methyltransferase domain-containing protein</fullName>
    </recommendedName>
</protein>
<evidence type="ECO:0000256" key="1">
    <source>
        <dbReference type="ARBA" id="ARBA00008361"/>
    </source>
</evidence>
<keyword evidence="3" id="KW-0808">Transferase</keyword>
<dbReference type="GeneID" id="98174423"/>
<comment type="similarity">
    <text evidence="1">Belongs to the methyltransferase superfamily.</text>
</comment>
<organism evidence="5 6">
    <name type="scientific">Madurella fahalii</name>
    <dbReference type="NCBI Taxonomy" id="1157608"/>
    <lineage>
        <taxon>Eukaryota</taxon>
        <taxon>Fungi</taxon>
        <taxon>Dikarya</taxon>
        <taxon>Ascomycota</taxon>
        <taxon>Pezizomycotina</taxon>
        <taxon>Sordariomycetes</taxon>
        <taxon>Sordariomycetidae</taxon>
        <taxon>Sordariales</taxon>
        <taxon>Sordariales incertae sedis</taxon>
        <taxon>Madurella</taxon>
    </lineage>
</organism>
<evidence type="ECO:0000256" key="3">
    <source>
        <dbReference type="ARBA" id="ARBA00022679"/>
    </source>
</evidence>
<dbReference type="PANTHER" id="PTHR12176">
    <property type="entry name" value="SAM-DEPENDENT METHYLTRANSFERASE SUPERFAMILY PROTEIN"/>
    <property type="match status" value="1"/>
</dbReference>
<keyword evidence="2" id="KW-0489">Methyltransferase</keyword>
<dbReference type="Pfam" id="PF13847">
    <property type="entry name" value="Methyltransf_31"/>
    <property type="match status" value="1"/>
</dbReference>
<evidence type="ECO:0000259" key="4">
    <source>
        <dbReference type="Pfam" id="PF13847"/>
    </source>
</evidence>
<evidence type="ECO:0000313" key="6">
    <source>
        <dbReference type="Proteomes" id="UP001628179"/>
    </source>
</evidence>
<dbReference type="PANTHER" id="PTHR12176:SF80">
    <property type="entry name" value="EEF1A LYSINE METHYLTRANSFERASE 4"/>
    <property type="match status" value="1"/>
</dbReference>
<dbReference type="InterPro" id="IPR025714">
    <property type="entry name" value="Methyltranfer_dom"/>
</dbReference>
<dbReference type="RefSeq" id="XP_070915201.1">
    <property type="nucleotide sequence ID" value="XM_071059100.1"/>
</dbReference>
<name>A0ABQ0G732_9PEZI</name>
<dbReference type="CDD" id="cd02440">
    <property type="entry name" value="AdoMet_MTases"/>
    <property type="match status" value="1"/>
</dbReference>
<feature type="domain" description="Methyltransferase" evidence="4">
    <location>
        <begin position="55"/>
        <end position="174"/>
    </location>
</feature>
<comment type="caution">
    <text evidence="5">The sequence shown here is derived from an EMBL/GenBank/DDBJ whole genome shotgun (WGS) entry which is preliminary data.</text>
</comment>
<keyword evidence="6" id="KW-1185">Reference proteome</keyword>
<gene>
    <name evidence="5" type="ORF">MFIFM68171_03679</name>
</gene>
<dbReference type="InterPro" id="IPR029063">
    <property type="entry name" value="SAM-dependent_MTases_sf"/>
</dbReference>
<dbReference type="SUPFAM" id="SSF53335">
    <property type="entry name" value="S-adenosyl-L-methionine-dependent methyltransferases"/>
    <property type="match status" value="1"/>
</dbReference>